<dbReference type="AlphaFoldDB" id="A0A4P6P5E3"/>
<dbReference type="EMBL" id="CP034759">
    <property type="protein sequence ID" value="QBG34592.1"/>
    <property type="molecule type" value="Genomic_DNA"/>
</dbReference>
<name>A0A4P6P5E3_9GAMM</name>
<protein>
    <submittedName>
        <fullName evidence="1">Sulfurtransferase complex subunit TusB</fullName>
    </submittedName>
</protein>
<sequence length="97" mass="10806">MAILHIVRNSGFQSNELQQCLDIICESDVLVFIDDGSYNVNHPALMNTQSQLPGLEVKVMAHHASARAIAIPNSIEAISNNDLVQLTFQLDRTMTWQ</sequence>
<dbReference type="Gene3D" id="3.40.1260.10">
    <property type="entry name" value="DsrEFH-like"/>
    <property type="match status" value="1"/>
</dbReference>
<evidence type="ECO:0000313" key="2">
    <source>
        <dbReference type="Proteomes" id="UP000290244"/>
    </source>
</evidence>
<dbReference type="RefSeq" id="WP_130598950.1">
    <property type="nucleotide sequence ID" value="NZ_CP034759.1"/>
</dbReference>
<dbReference type="SUPFAM" id="SSF75169">
    <property type="entry name" value="DsrEFH-like"/>
    <property type="match status" value="1"/>
</dbReference>
<dbReference type="KEGG" id="lsd:EMK97_01955"/>
<proteinExistence type="predicted"/>
<organism evidence="1 2">
    <name type="scientific">Litorilituus sediminis</name>
    <dbReference type="NCBI Taxonomy" id="718192"/>
    <lineage>
        <taxon>Bacteria</taxon>
        <taxon>Pseudomonadati</taxon>
        <taxon>Pseudomonadota</taxon>
        <taxon>Gammaproteobacteria</taxon>
        <taxon>Alteromonadales</taxon>
        <taxon>Colwelliaceae</taxon>
        <taxon>Litorilituus</taxon>
    </lineage>
</organism>
<dbReference type="GO" id="GO:0002143">
    <property type="term" value="P:tRNA wobble position uridine thiolation"/>
    <property type="evidence" value="ECO:0007669"/>
    <property type="project" value="InterPro"/>
</dbReference>
<dbReference type="NCBIfam" id="TIGR03011">
    <property type="entry name" value="sulf_tusB_dsrH"/>
    <property type="match status" value="1"/>
</dbReference>
<dbReference type="OrthoDB" id="9795117at2"/>
<evidence type="ECO:0000313" key="1">
    <source>
        <dbReference type="EMBL" id="QBG34592.1"/>
    </source>
</evidence>
<dbReference type="GO" id="GO:0016740">
    <property type="term" value="F:transferase activity"/>
    <property type="evidence" value="ECO:0007669"/>
    <property type="project" value="UniProtKB-KW"/>
</dbReference>
<keyword evidence="2" id="KW-1185">Reference proteome</keyword>
<keyword evidence="1" id="KW-0808">Transferase</keyword>
<gene>
    <name evidence="1" type="primary">dsrH</name>
    <name evidence="1" type="ORF">EMK97_01955</name>
</gene>
<dbReference type="GO" id="GO:0005737">
    <property type="term" value="C:cytoplasm"/>
    <property type="evidence" value="ECO:0007669"/>
    <property type="project" value="InterPro"/>
</dbReference>
<dbReference type="Pfam" id="PF04077">
    <property type="entry name" value="DsrH"/>
    <property type="match status" value="1"/>
</dbReference>
<dbReference type="InterPro" id="IPR007215">
    <property type="entry name" value="Sulphur_relay_TusB/DsrH"/>
</dbReference>
<reference evidence="1 2" key="1">
    <citation type="submission" date="2018-12" db="EMBL/GenBank/DDBJ databases">
        <title>Complete genome of Litorilituus sediminis.</title>
        <authorList>
            <person name="Liu A."/>
            <person name="Rong J."/>
        </authorList>
    </citation>
    <scope>NUCLEOTIDE SEQUENCE [LARGE SCALE GENOMIC DNA]</scope>
    <source>
        <strain evidence="1 2">JCM 17549</strain>
    </source>
</reference>
<accession>A0A4P6P5E3</accession>
<dbReference type="InterPro" id="IPR027396">
    <property type="entry name" value="DsrEFH-like"/>
</dbReference>
<dbReference type="Proteomes" id="UP000290244">
    <property type="component" value="Chromosome"/>
</dbReference>